<comment type="caution">
    <text evidence="1">The sequence shown here is derived from an EMBL/GenBank/DDBJ whole genome shotgun (WGS) entry which is preliminary data.</text>
</comment>
<sequence>MDRKQRFNQIYANLPISSREEIILVINDEPITWKVARLYIEQDTKLGEEILQKLVKLGII</sequence>
<dbReference type="Proteomes" id="UP000178764">
    <property type="component" value="Unassembled WGS sequence"/>
</dbReference>
<dbReference type="EMBL" id="MEZT01000013">
    <property type="protein sequence ID" value="OGD56774.1"/>
    <property type="molecule type" value="Genomic_DNA"/>
</dbReference>
<protein>
    <submittedName>
        <fullName evidence="1">Uncharacterized protein</fullName>
    </submittedName>
</protein>
<gene>
    <name evidence="1" type="ORF">A2V71_01475</name>
</gene>
<evidence type="ECO:0000313" key="2">
    <source>
        <dbReference type="Proteomes" id="UP000178764"/>
    </source>
</evidence>
<organism evidence="1 2">
    <name type="scientific">Candidatus Berkelbacteria bacterium RBG_13_40_8</name>
    <dbReference type="NCBI Taxonomy" id="1797467"/>
    <lineage>
        <taxon>Bacteria</taxon>
        <taxon>Candidatus Berkelbacteria</taxon>
    </lineage>
</organism>
<accession>A0A1F5DNZ6</accession>
<reference evidence="1 2" key="1">
    <citation type="journal article" date="2016" name="Nat. Commun.">
        <title>Thousands of microbial genomes shed light on interconnected biogeochemical processes in an aquifer system.</title>
        <authorList>
            <person name="Anantharaman K."/>
            <person name="Brown C.T."/>
            <person name="Hug L.A."/>
            <person name="Sharon I."/>
            <person name="Castelle C.J."/>
            <person name="Probst A.J."/>
            <person name="Thomas B.C."/>
            <person name="Singh A."/>
            <person name="Wilkins M.J."/>
            <person name="Karaoz U."/>
            <person name="Brodie E.L."/>
            <person name="Williams K.H."/>
            <person name="Hubbard S.S."/>
            <person name="Banfield J.F."/>
        </authorList>
    </citation>
    <scope>NUCLEOTIDE SEQUENCE [LARGE SCALE GENOMIC DNA]</scope>
</reference>
<evidence type="ECO:0000313" key="1">
    <source>
        <dbReference type="EMBL" id="OGD56774.1"/>
    </source>
</evidence>
<name>A0A1F5DNZ6_9BACT</name>
<proteinExistence type="predicted"/>
<dbReference type="AlphaFoldDB" id="A0A1F5DNZ6"/>